<dbReference type="Pfam" id="PF02362">
    <property type="entry name" value="B3"/>
    <property type="match status" value="1"/>
</dbReference>
<keyword evidence="6" id="KW-0175">Coiled coil</keyword>
<dbReference type="EMBL" id="WJXA01000011">
    <property type="protein sequence ID" value="KAF7126666.1"/>
    <property type="molecule type" value="Genomic_DNA"/>
</dbReference>
<gene>
    <name evidence="8" type="ORF">RHSIM_Rhsim11G0166600</name>
</gene>
<dbReference type="Proteomes" id="UP000626092">
    <property type="component" value="Unassembled WGS sequence"/>
</dbReference>
<reference evidence="8" key="1">
    <citation type="submission" date="2019-11" db="EMBL/GenBank/DDBJ databases">
        <authorList>
            <person name="Liu Y."/>
            <person name="Hou J."/>
            <person name="Li T.-Q."/>
            <person name="Guan C.-H."/>
            <person name="Wu X."/>
            <person name="Wu H.-Z."/>
            <person name="Ling F."/>
            <person name="Zhang R."/>
            <person name="Shi X.-G."/>
            <person name="Ren J.-P."/>
            <person name="Chen E.-F."/>
            <person name="Sun J.-M."/>
        </authorList>
    </citation>
    <scope>NUCLEOTIDE SEQUENCE</scope>
    <source>
        <strain evidence="8">Adult_tree_wgs_1</strain>
        <tissue evidence="8">Leaves</tissue>
    </source>
</reference>
<evidence type="ECO:0000259" key="7">
    <source>
        <dbReference type="PROSITE" id="PS50863"/>
    </source>
</evidence>
<dbReference type="SUPFAM" id="SSF101936">
    <property type="entry name" value="DNA-binding pseudobarrel domain"/>
    <property type="match status" value="1"/>
</dbReference>
<comment type="subcellular location">
    <subcellularLocation>
        <location evidence="1">Nucleus</location>
    </subcellularLocation>
</comment>
<keyword evidence="2" id="KW-0805">Transcription regulation</keyword>
<keyword evidence="3" id="KW-0238">DNA-binding</keyword>
<proteinExistence type="predicted"/>
<protein>
    <recommendedName>
        <fullName evidence="7">TF-B3 domain-containing protein</fullName>
    </recommendedName>
</protein>
<dbReference type="GO" id="GO:0003677">
    <property type="term" value="F:DNA binding"/>
    <property type="evidence" value="ECO:0007669"/>
    <property type="project" value="UniProtKB-KW"/>
</dbReference>
<evidence type="ECO:0000256" key="3">
    <source>
        <dbReference type="ARBA" id="ARBA00023125"/>
    </source>
</evidence>
<dbReference type="SMART" id="SM01019">
    <property type="entry name" value="B3"/>
    <property type="match status" value="1"/>
</dbReference>
<dbReference type="PROSITE" id="PS50863">
    <property type="entry name" value="B3"/>
    <property type="match status" value="1"/>
</dbReference>
<keyword evidence="5" id="KW-0539">Nucleus</keyword>
<evidence type="ECO:0000256" key="6">
    <source>
        <dbReference type="SAM" id="Coils"/>
    </source>
</evidence>
<dbReference type="InterPro" id="IPR003340">
    <property type="entry name" value="B3_DNA-bd"/>
</dbReference>
<dbReference type="AlphaFoldDB" id="A0A834G8G4"/>
<keyword evidence="9" id="KW-1185">Reference proteome</keyword>
<dbReference type="InterPro" id="IPR044837">
    <property type="entry name" value="REM16-like"/>
</dbReference>
<accession>A0A834G8G4</accession>
<evidence type="ECO:0000313" key="9">
    <source>
        <dbReference type="Proteomes" id="UP000626092"/>
    </source>
</evidence>
<evidence type="ECO:0000256" key="5">
    <source>
        <dbReference type="ARBA" id="ARBA00023242"/>
    </source>
</evidence>
<dbReference type="PANTHER" id="PTHR31391">
    <property type="entry name" value="B3 DOMAIN-CONTAINING PROTEIN OS11G0197600-RELATED"/>
    <property type="match status" value="1"/>
</dbReference>
<dbReference type="CDD" id="cd10017">
    <property type="entry name" value="B3_DNA"/>
    <property type="match status" value="1"/>
</dbReference>
<evidence type="ECO:0000313" key="8">
    <source>
        <dbReference type="EMBL" id="KAF7126666.1"/>
    </source>
</evidence>
<evidence type="ECO:0000256" key="2">
    <source>
        <dbReference type="ARBA" id="ARBA00023015"/>
    </source>
</evidence>
<sequence>MDAQDQTQMFTPLLHNVKHEPVEEHSMDVEDQLTLDQLLLFGKDLIDFPPKIVSDNPCSGESHKRGREMVDNVSDHFDDHFEAESQVMARAAEVQDSLAPEFPSFRKFMTRSHVSKGFWQGLPSEFCKSHLPRLDTIVILEDESGEEYNTKFLAEKKGLSAGWKWFSISHKLHEGDAVVFHLVSQLGLVKFKVYIVRAKDLEVADALSFPNSVAFAKERGFGAYAEKNGEICEKEEKKRPRLELDDESDLDWNIHSSDTSNTTEGSKFSRSNSDIKDFNIVVNGITIDSLSTHVWTKYYDLCCNQKSIIHEGLFNANMAAGIISETVNIADAIRASQISNSPDDFAIWDKTLEAFGLLGMDVRFLRDRLSRLVNLSSKSREGSKRYAEIRIEREGVEKEMKSLQLKLLGMKQDRMRLDDEMEDLEEEAQNYECLFQKEATAPW</sequence>
<dbReference type="InterPro" id="IPR015300">
    <property type="entry name" value="DNA-bd_pseudobarrel_sf"/>
</dbReference>
<evidence type="ECO:0000256" key="1">
    <source>
        <dbReference type="ARBA" id="ARBA00004123"/>
    </source>
</evidence>
<organism evidence="8 9">
    <name type="scientific">Rhododendron simsii</name>
    <name type="common">Sims's rhododendron</name>
    <dbReference type="NCBI Taxonomy" id="118357"/>
    <lineage>
        <taxon>Eukaryota</taxon>
        <taxon>Viridiplantae</taxon>
        <taxon>Streptophyta</taxon>
        <taxon>Embryophyta</taxon>
        <taxon>Tracheophyta</taxon>
        <taxon>Spermatophyta</taxon>
        <taxon>Magnoliopsida</taxon>
        <taxon>eudicotyledons</taxon>
        <taxon>Gunneridae</taxon>
        <taxon>Pentapetalae</taxon>
        <taxon>asterids</taxon>
        <taxon>Ericales</taxon>
        <taxon>Ericaceae</taxon>
        <taxon>Ericoideae</taxon>
        <taxon>Rhodoreae</taxon>
        <taxon>Rhododendron</taxon>
    </lineage>
</organism>
<feature type="domain" description="TF-B3" evidence="7">
    <location>
        <begin position="105"/>
        <end position="199"/>
    </location>
</feature>
<dbReference type="Gene3D" id="2.40.330.10">
    <property type="entry name" value="DNA-binding pseudobarrel domain"/>
    <property type="match status" value="1"/>
</dbReference>
<dbReference type="OrthoDB" id="1909330at2759"/>
<dbReference type="GO" id="GO:0005634">
    <property type="term" value="C:nucleus"/>
    <property type="evidence" value="ECO:0007669"/>
    <property type="project" value="UniProtKB-SubCell"/>
</dbReference>
<name>A0A834G8G4_RHOSS</name>
<comment type="caution">
    <text evidence="8">The sequence shown here is derived from an EMBL/GenBank/DDBJ whole genome shotgun (WGS) entry which is preliminary data.</text>
</comment>
<evidence type="ECO:0000256" key="4">
    <source>
        <dbReference type="ARBA" id="ARBA00023163"/>
    </source>
</evidence>
<dbReference type="PANTHER" id="PTHR31391:SF101">
    <property type="entry name" value="B3 DOMAIN-CONTAINING PROTEIN OS01G0234100"/>
    <property type="match status" value="1"/>
</dbReference>
<feature type="coiled-coil region" evidence="6">
    <location>
        <begin position="386"/>
        <end position="441"/>
    </location>
</feature>
<keyword evidence="4" id="KW-0804">Transcription</keyword>